<name>A0ACC2CPC2_DIPCM</name>
<accession>A0ACC2CPC2</accession>
<evidence type="ECO:0000313" key="2">
    <source>
        <dbReference type="Proteomes" id="UP001162992"/>
    </source>
</evidence>
<comment type="caution">
    <text evidence="1">The sequence shown here is derived from an EMBL/GenBank/DDBJ whole genome shotgun (WGS) entry which is preliminary data.</text>
</comment>
<gene>
    <name evidence="1" type="ORF">O6H91_09G056800</name>
</gene>
<keyword evidence="2" id="KW-1185">Reference proteome</keyword>
<evidence type="ECO:0000313" key="1">
    <source>
        <dbReference type="EMBL" id="KAJ7543873.1"/>
    </source>
</evidence>
<dbReference type="Proteomes" id="UP001162992">
    <property type="component" value="Chromosome 9"/>
</dbReference>
<sequence>MELSRVLPFAEDAAAQQLAFFRPMWTDISALCPPEICFDEMFMFDCSPSTTLKQIASTYDPSVSWSVTEPTVALAVTEQAWKSHTNEAVLDEGYSYQDDVKLNLMDIFAQGARPISFMEDDMLDIQNCIDSMEEQGTTKTLDLTESSMLSPHLARTETLFSLSAATENPCNQHSGQNVATVLKTNHSASYGSQQENMHSASDFTCSQPFNDADHLTSHLSNEILGFDRIMTSQEHVQVMENVRYVDDKFLNSPVNYYPICSISPTAADLLLSECIRAGSPIRVAEEENLQDAHSSSSVVSSSVITDTDTDCSVHSGKLLTWQYGNDISTKDFTPEELFTSSWRPKIVKDSLDQHNRGEAAPLQPLDSLLKSCENPSKRSKGCFTLDAVSESVNHHLQQLHHPRDTSKASIGLQKFQQQKATHFTELNHMNSKSASSQTSLPWTVESADLRNQYRPPATSIEPQSIAARQRRKKISERVSTLEKLVPGGSKLDTASMLDEAIKYVKFLQVQVQIMQSIENDEQDYNPSAPIAYEKKRKHGRCRSAAHSEFSFTTSPQSKSSSASPLVLTEVLQHQLFKSGYCISQCPKSQNGLKLV</sequence>
<organism evidence="1 2">
    <name type="scientific">Diphasiastrum complanatum</name>
    <name type="common">Issler's clubmoss</name>
    <name type="synonym">Lycopodium complanatum</name>
    <dbReference type="NCBI Taxonomy" id="34168"/>
    <lineage>
        <taxon>Eukaryota</taxon>
        <taxon>Viridiplantae</taxon>
        <taxon>Streptophyta</taxon>
        <taxon>Embryophyta</taxon>
        <taxon>Tracheophyta</taxon>
        <taxon>Lycopodiopsida</taxon>
        <taxon>Lycopodiales</taxon>
        <taxon>Lycopodiaceae</taxon>
        <taxon>Lycopodioideae</taxon>
        <taxon>Diphasiastrum</taxon>
    </lineage>
</organism>
<protein>
    <submittedName>
        <fullName evidence="1">Uncharacterized protein</fullName>
    </submittedName>
</protein>
<dbReference type="EMBL" id="CM055100">
    <property type="protein sequence ID" value="KAJ7543873.1"/>
    <property type="molecule type" value="Genomic_DNA"/>
</dbReference>
<reference evidence="2" key="1">
    <citation type="journal article" date="2024" name="Proc. Natl. Acad. Sci. U.S.A.">
        <title>Extraordinary preservation of gene collinearity over three hundred million years revealed in homosporous lycophytes.</title>
        <authorList>
            <person name="Li C."/>
            <person name="Wickell D."/>
            <person name="Kuo L.Y."/>
            <person name="Chen X."/>
            <person name="Nie B."/>
            <person name="Liao X."/>
            <person name="Peng D."/>
            <person name="Ji J."/>
            <person name="Jenkins J."/>
            <person name="Williams M."/>
            <person name="Shu S."/>
            <person name="Plott C."/>
            <person name="Barry K."/>
            <person name="Rajasekar S."/>
            <person name="Grimwood J."/>
            <person name="Han X."/>
            <person name="Sun S."/>
            <person name="Hou Z."/>
            <person name="He W."/>
            <person name="Dai G."/>
            <person name="Sun C."/>
            <person name="Schmutz J."/>
            <person name="Leebens-Mack J.H."/>
            <person name="Li F.W."/>
            <person name="Wang L."/>
        </authorList>
    </citation>
    <scope>NUCLEOTIDE SEQUENCE [LARGE SCALE GENOMIC DNA]</scope>
    <source>
        <strain evidence="2">cv. PW_Plant_1</strain>
    </source>
</reference>
<proteinExistence type="predicted"/>